<reference evidence="1" key="2">
    <citation type="journal article" date="2021" name="PeerJ">
        <title>Extensive microbial diversity within the chicken gut microbiome revealed by metagenomics and culture.</title>
        <authorList>
            <person name="Gilroy R."/>
            <person name="Ravi A."/>
            <person name="Getino M."/>
            <person name="Pursley I."/>
            <person name="Horton D.L."/>
            <person name="Alikhan N.F."/>
            <person name="Baker D."/>
            <person name="Gharbi K."/>
            <person name="Hall N."/>
            <person name="Watson M."/>
            <person name="Adriaenssens E.M."/>
            <person name="Foster-Nyarko E."/>
            <person name="Jarju S."/>
            <person name="Secka A."/>
            <person name="Antonio M."/>
            <person name="Oren A."/>
            <person name="Chaudhuri R.R."/>
            <person name="La Ragione R."/>
            <person name="Hildebrand F."/>
            <person name="Pallen M.J."/>
        </authorList>
    </citation>
    <scope>NUCLEOTIDE SEQUENCE</scope>
    <source>
        <strain evidence="1">4920</strain>
    </source>
</reference>
<organism evidence="1 2">
    <name type="scientific">Candidatus Aphodoplasma excrementigallinarum</name>
    <dbReference type="NCBI Taxonomy" id="2840673"/>
    <lineage>
        <taxon>Bacteria</taxon>
        <taxon>Bacillati</taxon>
        <taxon>Bacillota</taxon>
        <taxon>Clostridia</taxon>
        <taxon>Eubacteriales</taxon>
        <taxon>Candidatus Aphodoplasma</taxon>
    </lineage>
</organism>
<dbReference type="EMBL" id="DVOF01000150">
    <property type="protein sequence ID" value="HIV02968.1"/>
    <property type="molecule type" value="Genomic_DNA"/>
</dbReference>
<evidence type="ECO:0000313" key="1">
    <source>
        <dbReference type="EMBL" id="HIV02968.1"/>
    </source>
</evidence>
<protein>
    <submittedName>
        <fullName evidence="1">N4-gp56 family major capsid protein</fullName>
    </submittedName>
</protein>
<dbReference type="Proteomes" id="UP000886743">
    <property type="component" value="Unassembled WGS sequence"/>
</dbReference>
<sequence length="122" mass="12943">MSRDRTVTADEYEPIARKIATGEIGKLYGVRFVETTEAVTFTVDGGDSNPDKIVHSTLVLGADAYGITSIDGGGLTNIVKQLGSAGSADPLNQRSTSGWKAIHVAKILVEEYMVRIESLASA</sequence>
<dbReference type="AlphaFoldDB" id="A0A9D1NGZ8"/>
<gene>
    <name evidence="1" type="ORF">IAC74_05280</name>
</gene>
<proteinExistence type="predicted"/>
<accession>A0A9D1NGZ8</accession>
<evidence type="ECO:0000313" key="2">
    <source>
        <dbReference type="Proteomes" id="UP000886743"/>
    </source>
</evidence>
<comment type="caution">
    <text evidence="1">The sequence shown here is derived from an EMBL/GenBank/DDBJ whole genome shotgun (WGS) entry which is preliminary data.</text>
</comment>
<reference evidence="1" key="1">
    <citation type="submission" date="2020-10" db="EMBL/GenBank/DDBJ databases">
        <authorList>
            <person name="Gilroy R."/>
        </authorList>
    </citation>
    <scope>NUCLEOTIDE SEQUENCE</scope>
    <source>
        <strain evidence="1">4920</strain>
    </source>
</reference>
<dbReference type="NCBIfam" id="TIGR04387">
    <property type="entry name" value="capsid_maj_N4"/>
    <property type="match status" value="1"/>
</dbReference>
<name>A0A9D1NGZ8_9FIRM</name>